<accession>A0A1E5WEC2</accession>
<gene>
    <name evidence="4" type="ORF">BAE44_0003228</name>
</gene>
<keyword evidence="1 2" id="KW-0378">Hydrolase</keyword>
<keyword evidence="5" id="KW-1185">Reference proteome</keyword>
<protein>
    <recommendedName>
        <fullName evidence="2">Phospholipase A1</fullName>
        <ecNumber evidence="2">3.1.1.-</ecNumber>
    </recommendedName>
</protein>
<keyword evidence="3" id="KW-0732">Signal</keyword>
<sequence>MLPSSSTPCAAVLLHTTILLHAIVCIRAASSSALTSSFLRASGGLRAASSSEPATSSAPLFSSFLRASELIISFSILTVNSENSFVHLKLGYLHCVAGEQGSAGGFNLEVDCDVALVNKDTDADDYPVPAGRWVLQNKGMVKNAQGKWELKDFEL</sequence>
<dbReference type="OrthoDB" id="666051at2759"/>
<evidence type="ECO:0000256" key="2">
    <source>
        <dbReference type="RuleBase" id="RU367093"/>
    </source>
</evidence>
<organism evidence="4 5">
    <name type="scientific">Dichanthelium oligosanthes</name>
    <dbReference type="NCBI Taxonomy" id="888268"/>
    <lineage>
        <taxon>Eukaryota</taxon>
        <taxon>Viridiplantae</taxon>
        <taxon>Streptophyta</taxon>
        <taxon>Embryophyta</taxon>
        <taxon>Tracheophyta</taxon>
        <taxon>Spermatophyta</taxon>
        <taxon>Magnoliopsida</taxon>
        <taxon>Liliopsida</taxon>
        <taxon>Poales</taxon>
        <taxon>Poaceae</taxon>
        <taxon>PACMAD clade</taxon>
        <taxon>Panicoideae</taxon>
        <taxon>Panicodae</taxon>
        <taxon>Paniceae</taxon>
        <taxon>Dichantheliinae</taxon>
        <taxon>Dichanthelium</taxon>
    </lineage>
</organism>
<comment type="similarity">
    <text evidence="2">Belongs to the AB hydrolase superfamily. Lipase family.</text>
</comment>
<dbReference type="PANTHER" id="PTHR31828">
    <property type="entry name" value="PHOSPHOLIPASE A1-IIGAMMA"/>
    <property type="match status" value="1"/>
</dbReference>
<keyword evidence="2" id="KW-0443">Lipid metabolism</keyword>
<dbReference type="EC" id="3.1.1.-" evidence="2"/>
<feature type="chain" id="PRO_5009189127" description="Phospholipase A1" evidence="3">
    <location>
        <begin position="29"/>
        <end position="155"/>
    </location>
</feature>
<dbReference type="InterPro" id="IPR033556">
    <property type="entry name" value="PLA"/>
</dbReference>
<dbReference type="Proteomes" id="UP000095767">
    <property type="component" value="Unassembled WGS sequence"/>
</dbReference>
<dbReference type="Gene3D" id="3.40.50.1820">
    <property type="entry name" value="alpha/beta hydrolase"/>
    <property type="match status" value="1"/>
</dbReference>
<dbReference type="GO" id="GO:0016042">
    <property type="term" value="P:lipid catabolic process"/>
    <property type="evidence" value="ECO:0007669"/>
    <property type="project" value="UniProtKB-UniRule"/>
</dbReference>
<dbReference type="AlphaFoldDB" id="A0A1E5WEC2"/>
<reference evidence="4 5" key="1">
    <citation type="submission" date="2016-09" db="EMBL/GenBank/DDBJ databases">
        <title>The draft genome of Dichanthelium oligosanthes: A C3 panicoid grass species.</title>
        <authorList>
            <person name="Studer A.J."/>
            <person name="Schnable J.C."/>
            <person name="Brutnell T.P."/>
        </authorList>
    </citation>
    <scope>NUCLEOTIDE SEQUENCE [LARGE SCALE GENOMIC DNA]</scope>
    <source>
        <strain evidence="5">cv. Kellogg 1175</strain>
        <tissue evidence="4">Leaf</tissue>
    </source>
</reference>
<evidence type="ECO:0000313" key="4">
    <source>
        <dbReference type="EMBL" id="OEL35752.1"/>
    </source>
</evidence>
<evidence type="ECO:0000256" key="1">
    <source>
        <dbReference type="ARBA" id="ARBA00022801"/>
    </source>
</evidence>
<name>A0A1E5WEC2_9POAL</name>
<dbReference type="GO" id="GO:0008970">
    <property type="term" value="F:phospholipase A1 activity"/>
    <property type="evidence" value="ECO:0007669"/>
    <property type="project" value="UniProtKB-UniRule"/>
</dbReference>
<dbReference type="STRING" id="888268.A0A1E5WEC2"/>
<feature type="signal peptide" evidence="3">
    <location>
        <begin position="1"/>
        <end position="28"/>
    </location>
</feature>
<comment type="caution">
    <text evidence="4">The sequence shown here is derived from an EMBL/GenBank/DDBJ whole genome shotgun (WGS) entry which is preliminary data.</text>
</comment>
<comment type="function">
    <text evidence="2">Acylhydrolase that catalyzes the hydrolysis of phospholipids at the sn-1 position.</text>
</comment>
<evidence type="ECO:0000256" key="3">
    <source>
        <dbReference type="SAM" id="SignalP"/>
    </source>
</evidence>
<dbReference type="EMBL" id="LWDX02011112">
    <property type="protein sequence ID" value="OEL35752.1"/>
    <property type="molecule type" value="Genomic_DNA"/>
</dbReference>
<dbReference type="PANTHER" id="PTHR31828:SF53">
    <property type="entry name" value="PHOSPHOLIPASE A1"/>
    <property type="match status" value="1"/>
</dbReference>
<keyword evidence="2" id="KW-0442">Lipid degradation</keyword>
<dbReference type="InterPro" id="IPR029058">
    <property type="entry name" value="AB_hydrolase_fold"/>
</dbReference>
<proteinExistence type="inferred from homology"/>
<evidence type="ECO:0000313" key="5">
    <source>
        <dbReference type="Proteomes" id="UP000095767"/>
    </source>
</evidence>